<name>A0A411WV70_9BURK</name>
<feature type="signal peptide" evidence="1">
    <location>
        <begin position="1"/>
        <end position="25"/>
    </location>
</feature>
<dbReference type="EMBL" id="BMWV01000002">
    <property type="protein sequence ID" value="GGY31559.1"/>
    <property type="molecule type" value="Genomic_DNA"/>
</dbReference>
<dbReference type="EMBL" id="CP036401">
    <property type="protein sequence ID" value="QBI00665.1"/>
    <property type="molecule type" value="Genomic_DNA"/>
</dbReference>
<reference evidence="3" key="3">
    <citation type="submission" date="2022-12" db="EMBL/GenBank/DDBJ databases">
        <authorList>
            <person name="Sun Q."/>
            <person name="Kim S."/>
        </authorList>
    </citation>
    <scope>NUCLEOTIDE SEQUENCE</scope>
    <source>
        <strain evidence="3">KCTC 12343</strain>
    </source>
</reference>
<dbReference type="Proteomes" id="UP000628442">
    <property type="component" value="Unassembled WGS sequence"/>
</dbReference>
<dbReference type="GO" id="GO:0016788">
    <property type="term" value="F:hydrolase activity, acting on ester bonds"/>
    <property type="evidence" value="ECO:0007669"/>
    <property type="project" value="UniProtKB-ARBA"/>
</dbReference>
<dbReference type="Proteomes" id="UP000292307">
    <property type="component" value="Chromosome"/>
</dbReference>
<feature type="chain" id="PRO_5044601606" evidence="1">
    <location>
        <begin position="26"/>
        <end position="405"/>
    </location>
</feature>
<dbReference type="InterPro" id="IPR036514">
    <property type="entry name" value="SGNH_hydro_sf"/>
</dbReference>
<dbReference type="CDD" id="cd01830">
    <property type="entry name" value="XynE_like"/>
    <property type="match status" value="1"/>
</dbReference>
<reference evidence="4 5" key="2">
    <citation type="submission" date="2019-02" db="EMBL/GenBank/DDBJ databases">
        <title>Draft Genome Sequences of Six Type Strains of the Genus Massilia.</title>
        <authorList>
            <person name="Miess H."/>
            <person name="Frediansyhah A."/>
            <person name="Gross H."/>
        </authorList>
    </citation>
    <scope>NUCLEOTIDE SEQUENCE [LARGE SCALE GENOMIC DNA]</scope>
    <source>
        <strain evidence="4 5">DSM 17472</strain>
    </source>
</reference>
<proteinExistence type="predicted"/>
<accession>A0A411WV70</accession>
<dbReference type="Gene3D" id="3.40.50.1110">
    <property type="entry name" value="SGNH hydrolase"/>
    <property type="match status" value="1"/>
</dbReference>
<dbReference type="InterPro" id="IPR013830">
    <property type="entry name" value="SGNH_hydro"/>
</dbReference>
<evidence type="ECO:0000256" key="1">
    <source>
        <dbReference type="SAM" id="SignalP"/>
    </source>
</evidence>
<sequence>MTRQFLHSAAALSLAAMLATAAAGAEPPTRWVATWGAAPDAAGPALAPQTLRQVVRTSLGGTAVRIALSNEYGTGPLAIGSAHVAVRGKGAGLVPGSGRAVTFDGSPTVTLEKGGSIVSDAVDLRVAPLQELAISLYLPAGSAASTIHGAALQTAYIAPGIDAAAAETFPAGPTDDSRHFITGVDVAAPGGAGTVVIVGDSIADGIGSTEDGNARWPDILAQRLSGAAAPVAVVNAGIAGNRIVRHAARPFAGPATMARLERDALDKPGVKWIVLAQGINDITAGDMLADPAEKVAAQQIIDAMQSLVRRAHARNVRVCGATLMPLEGVRRPFVHSLAGEAVRQQVNAWIRETAPFDATVDLDRVMRDPSHPGRLQARFDSGDHLHPNDAGYVAIAEAVQAACLK</sequence>
<dbReference type="PANTHER" id="PTHR43784:SF2">
    <property type="entry name" value="GDSL-LIKE LIPASE_ACYLHYDROLASE, PUTATIVE (AFU_ORTHOLOGUE AFUA_2G00820)-RELATED"/>
    <property type="match status" value="1"/>
</dbReference>
<gene>
    <name evidence="4" type="ORF">EYF70_07175</name>
    <name evidence="3" type="ORF">GCM10007387_12030</name>
</gene>
<dbReference type="InterPro" id="IPR053140">
    <property type="entry name" value="GDSL_Rv0518-like"/>
</dbReference>
<evidence type="ECO:0000259" key="2">
    <source>
        <dbReference type="Pfam" id="PF13472"/>
    </source>
</evidence>
<dbReference type="AlphaFoldDB" id="A0A411WV70"/>
<feature type="domain" description="SGNH hydrolase-type esterase" evidence="2">
    <location>
        <begin position="198"/>
        <end position="392"/>
    </location>
</feature>
<keyword evidence="1" id="KW-0732">Signal</keyword>
<evidence type="ECO:0000313" key="6">
    <source>
        <dbReference type="Proteomes" id="UP000628442"/>
    </source>
</evidence>
<dbReference type="OrthoDB" id="1828825at2"/>
<dbReference type="PANTHER" id="PTHR43784">
    <property type="entry name" value="GDSL-LIKE LIPASE/ACYLHYDROLASE, PUTATIVE (AFU_ORTHOLOGUE AFUA_2G00820)-RELATED"/>
    <property type="match status" value="1"/>
</dbReference>
<dbReference type="Pfam" id="PF13472">
    <property type="entry name" value="Lipase_GDSL_2"/>
    <property type="match status" value="1"/>
</dbReference>
<reference evidence="3" key="1">
    <citation type="journal article" date="2014" name="Int. J. Syst. Evol. Microbiol.">
        <title>Complete genome sequence of Corynebacterium casei LMG S-19264T (=DSM 44701T), isolated from a smear-ripened cheese.</title>
        <authorList>
            <consortium name="US DOE Joint Genome Institute (JGI-PGF)"/>
            <person name="Walter F."/>
            <person name="Albersmeier A."/>
            <person name="Kalinowski J."/>
            <person name="Ruckert C."/>
        </authorList>
    </citation>
    <scope>NUCLEOTIDE SEQUENCE</scope>
    <source>
        <strain evidence="3">KCTC 12343</strain>
    </source>
</reference>
<evidence type="ECO:0000313" key="4">
    <source>
        <dbReference type="EMBL" id="QBI00665.1"/>
    </source>
</evidence>
<keyword evidence="4" id="KW-0378">Hydrolase</keyword>
<organism evidence="3 6">
    <name type="scientific">Pseudoduganella albidiflava</name>
    <dbReference type="NCBI Taxonomy" id="321983"/>
    <lineage>
        <taxon>Bacteria</taxon>
        <taxon>Pseudomonadati</taxon>
        <taxon>Pseudomonadota</taxon>
        <taxon>Betaproteobacteria</taxon>
        <taxon>Burkholderiales</taxon>
        <taxon>Oxalobacteraceae</taxon>
        <taxon>Telluria group</taxon>
        <taxon>Pseudoduganella</taxon>
    </lineage>
</organism>
<evidence type="ECO:0000313" key="3">
    <source>
        <dbReference type="EMBL" id="GGY31559.1"/>
    </source>
</evidence>
<protein>
    <submittedName>
        <fullName evidence="4">SGNH/GDSL hydrolase family protein</fullName>
    </submittedName>
</protein>
<evidence type="ECO:0000313" key="5">
    <source>
        <dbReference type="Proteomes" id="UP000292307"/>
    </source>
</evidence>
<dbReference type="RefSeq" id="WP_131144797.1">
    <property type="nucleotide sequence ID" value="NZ_BMWV01000002.1"/>
</dbReference>
<dbReference type="SUPFAM" id="SSF52266">
    <property type="entry name" value="SGNH hydrolase"/>
    <property type="match status" value="1"/>
</dbReference>
<keyword evidence="5" id="KW-1185">Reference proteome</keyword>